<dbReference type="OrthoDB" id="1572689at2759"/>
<dbReference type="Proteomes" id="UP000652761">
    <property type="component" value="Unassembled WGS sequence"/>
</dbReference>
<gene>
    <name evidence="2" type="ORF">Taro_037618</name>
</gene>
<organism evidence="2 3">
    <name type="scientific">Colocasia esculenta</name>
    <name type="common">Wild taro</name>
    <name type="synonym">Arum esculentum</name>
    <dbReference type="NCBI Taxonomy" id="4460"/>
    <lineage>
        <taxon>Eukaryota</taxon>
        <taxon>Viridiplantae</taxon>
        <taxon>Streptophyta</taxon>
        <taxon>Embryophyta</taxon>
        <taxon>Tracheophyta</taxon>
        <taxon>Spermatophyta</taxon>
        <taxon>Magnoliopsida</taxon>
        <taxon>Liliopsida</taxon>
        <taxon>Araceae</taxon>
        <taxon>Aroideae</taxon>
        <taxon>Colocasieae</taxon>
        <taxon>Colocasia</taxon>
    </lineage>
</organism>
<dbReference type="GO" id="GO:0001709">
    <property type="term" value="P:cell fate determination"/>
    <property type="evidence" value="ECO:0007669"/>
    <property type="project" value="TreeGrafter"/>
</dbReference>
<evidence type="ECO:0000256" key="1">
    <source>
        <dbReference type="ARBA" id="ARBA00022729"/>
    </source>
</evidence>
<keyword evidence="3" id="KW-1185">Reference proteome</keyword>
<dbReference type="AlphaFoldDB" id="A0A843WBK8"/>
<comment type="caution">
    <text evidence="2">The sequence shown here is derived from an EMBL/GenBank/DDBJ whole genome shotgun (WGS) entry which is preliminary data.</text>
</comment>
<evidence type="ECO:0000313" key="2">
    <source>
        <dbReference type="EMBL" id="MQM04817.1"/>
    </source>
</evidence>
<accession>A0A843WBK8</accession>
<dbReference type="InterPro" id="IPR040361">
    <property type="entry name" value="TPD1"/>
</dbReference>
<dbReference type="PANTHER" id="PTHR33184">
    <property type="entry name" value="PROTEIN TAPETUM DETERMINANT 1-LIKE-RELATED"/>
    <property type="match status" value="1"/>
</dbReference>
<evidence type="ECO:0000313" key="3">
    <source>
        <dbReference type="Proteomes" id="UP000652761"/>
    </source>
</evidence>
<proteinExistence type="predicted"/>
<reference evidence="2" key="1">
    <citation type="submission" date="2017-07" db="EMBL/GenBank/DDBJ databases">
        <title>Taro Niue Genome Assembly and Annotation.</title>
        <authorList>
            <person name="Atibalentja N."/>
            <person name="Keating K."/>
            <person name="Fields C.J."/>
        </authorList>
    </citation>
    <scope>NUCLEOTIDE SEQUENCE</scope>
    <source>
        <strain evidence="2">Niue_2</strain>
        <tissue evidence="2">Leaf</tissue>
    </source>
</reference>
<keyword evidence="1" id="KW-0732">Signal</keyword>
<dbReference type="EMBL" id="NMUH01003287">
    <property type="protein sequence ID" value="MQM04817.1"/>
    <property type="molecule type" value="Genomic_DNA"/>
</dbReference>
<dbReference type="PANTHER" id="PTHR33184:SF67">
    <property type="entry name" value="PROTEIN TAPETUM DETERMINANT 1"/>
    <property type="match status" value="1"/>
</dbReference>
<name>A0A843WBK8_COLES</name>
<protein>
    <submittedName>
        <fullName evidence="2">Uncharacterized protein</fullName>
    </submittedName>
</protein>
<sequence length="219" mass="23244">MLVSTAKEKRESAMKEMLVSAMKEMLVSAAKEKSESVAKEMLVSAVKEKPDSAAKEMLVRFCTKKARVIWGGRGLAVDVGKRAAGEKGGGGVVGKAGMTVVPEGLERSRCSIDNIDVTQTLTQPLPNGIPTYTVHVANTCLPGTGCGDPDGSIFDVHLHCGWFSSARQLNPSVFRRLGHDDCLVNDGCPIPAGGVISFQYAQTYPYQLSVSSVSCTCSS</sequence>
<dbReference type="SMR" id="A0A843WBK8"/>
<dbReference type="Pfam" id="PF24068">
    <property type="entry name" value="TPD1_C"/>
    <property type="match status" value="1"/>
</dbReference>